<dbReference type="InterPro" id="IPR013260">
    <property type="entry name" value="mRNA_splic_SYF2"/>
</dbReference>
<evidence type="ECO:0000256" key="6">
    <source>
        <dbReference type="ARBA" id="ARBA00023242"/>
    </source>
</evidence>
<dbReference type="PANTHER" id="PTHR13264:SF5">
    <property type="entry name" value="PRE-MRNA-SPLICING FACTOR SYF2"/>
    <property type="match status" value="1"/>
</dbReference>
<keyword evidence="3" id="KW-0507">mRNA processing</keyword>
<feature type="compositionally biased region" description="Basic and acidic residues" evidence="7">
    <location>
        <begin position="208"/>
        <end position="224"/>
    </location>
</feature>
<organism evidence="8 9">
    <name type="scientific">Platanthera guangdongensis</name>
    <dbReference type="NCBI Taxonomy" id="2320717"/>
    <lineage>
        <taxon>Eukaryota</taxon>
        <taxon>Viridiplantae</taxon>
        <taxon>Streptophyta</taxon>
        <taxon>Embryophyta</taxon>
        <taxon>Tracheophyta</taxon>
        <taxon>Spermatophyta</taxon>
        <taxon>Magnoliopsida</taxon>
        <taxon>Liliopsida</taxon>
        <taxon>Asparagales</taxon>
        <taxon>Orchidaceae</taxon>
        <taxon>Orchidoideae</taxon>
        <taxon>Orchideae</taxon>
        <taxon>Orchidinae</taxon>
        <taxon>Platanthera</taxon>
    </lineage>
</organism>
<evidence type="ECO:0000313" key="8">
    <source>
        <dbReference type="EMBL" id="KAK8945586.1"/>
    </source>
</evidence>
<keyword evidence="4" id="KW-0747">Spliceosome</keyword>
<keyword evidence="5" id="KW-0508">mRNA splicing</keyword>
<protein>
    <submittedName>
        <fullName evidence="8">Uncharacterized protein</fullName>
    </submittedName>
</protein>
<evidence type="ECO:0000256" key="4">
    <source>
        <dbReference type="ARBA" id="ARBA00022728"/>
    </source>
</evidence>
<evidence type="ECO:0000256" key="2">
    <source>
        <dbReference type="ARBA" id="ARBA00010028"/>
    </source>
</evidence>
<comment type="similarity">
    <text evidence="2">Belongs to the SYF2 family.</text>
</comment>
<dbReference type="PANTHER" id="PTHR13264">
    <property type="entry name" value="GCIP-INTERACTING PROTEIN P29"/>
    <property type="match status" value="1"/>
</dbReference>
<feature type="region of interest" description="Disordered" evidence="7">
    <location>
        <begin position="276"/>
        <end position="306"/>
    </location>
</feature>
<keyword evidence="6" id="KW-0539">Nucleus</keyword>
<dbReference type="EMBL" id="JBBWWR010000017">
    <property type="protein sequence ID" value="KAK8945586.1"/>
    <property type="molecule type" value="Genomic_DNA"/>
</dbReference>
<feature type="region of interest" description="Disordered" evidence="7">
    <location>
        <begin position="158"/>
        <end position="184"/>
    </location>
</feature>
<feature type="region of interest" description="Disordered" evidence="7">
    <location>
        <begin position="533"/>
        <end position="623"/>
    </location>
</feature>
<evidence type="ECO:0000256" key="7">
    <source>
        <dbReference type="SAM" id="MobiDB-lite"/>
    </source>
</evidence>
<feature type="compositionally biased region" description="Basic and acidic residues" evidence="7">
    <location>
        <begin position="163"/>
        <end position="177"/>
    </location>
</feature>
<evidence type="ECO:0000256" key="3">
    <source>
        <dbReference type="ARBA" id="ARBA00022664"/>
    </source>
</evidence>
<evidence type="ECO:0000313" key="9">
    <source>
        <dbReference type="Proteomes" id="UP001412067"/>
    </source>
</evidence>
<feature type="region of interest" description="Disordered" evidence="7">
    <location>
        <begin position="205"/>
        <end position="231"/>
    </location>
</feature>
<evidence type="ECO:0000256" key="5">
    <source>
        <dbReference type="ARBA" id="ARBA00023187"/>
    </source>
</evidence>
<feature type="compositionally biased region" description="Basic and acidic residues" evidence="7">
    <location>
        <begin position="596"/>
        <end position="609"/>
    </location>
</feature>
<dbReference type="Proteomes" id="UP001412067">
    <property type="component" value="Unassembled WGS sequence"/>
</dbReference>
<comment type="subcellular location">
    <subcellularLocation>
        <location evidence="1">Nucleus</location>
    </subcellularLocation>
</comment>
<gene>
    <name evidence="8" type="ORF">KSP40_PGU013176</name>
</gene>
<comment type="caution">
    <text evidence="8">The sequence shown here is derived from an EMBL/GenBank/DDBJ whole genome shotgun (WGS) entry which is preliminary data.</text>
</comment>
<accession>A0ABR2LMX8</accession>
<reference evidence="8 9" key="1">
    <citation type="journal article" date="2022" name="Nat. Plants">
        <title>Genomes of leafy and leafless Platanthera orchids illuminate the evolution of mycoheterotrophy.</title>
        <authorList>
            <person name="Li M.H."/>
            <person name="Liu K.W."/>
            <person name="Li Z."/>
            <person name="Lu H.C."/>
            <person name="Ye Q.L."/>
            <person name="Zhang D."/>
            <person name="Wang J.Y."/>
            <person name="Li Y.F."/>
            <person name="Zhong Z.M."/>
            <person name="Liu X."/>
            <person name="Yu X."/>
            <person name="Liu D.K."/>
            <person name="Tu X.D."/>
            <person name="Liu B."/>
            <person name="Hao Y."/>
            <person name="Liao X.Y."/>
            <person name="Jiang Y.T."/>
            <person name="Sun W.H."/>
            <person name="Chen J."/>
            <person name="Chen Y.Q."/>
            <person name="Ai Y."/>
            <person name="Zhai J.W."/>
            <person name="Wu S.S."/>
            <person name="Zhou Z."/>
            <person name="Hsiao Y.Y."/>
            <person name="Wu W.L."/>
            <person name="Chen Y.Y."/>
            <person name="Lin Y.F."/>
            <person name="Hsu J.L."/>
            <person name="Li C.Y."/>
            <person name="Wang Z.W."/>
            <person name="Zhao X."/>
            <person name="Zhong W.Y."/>
            <person name="Ma X.K."/>
            <person name="Ma L."/>
            <person name="Huang J."/>
            <person name="Chen G.Z."/>
            <person name="Huang M.Z."/>
            <person name="Huang L."/>
            <person name="Peng D.H."/>
            <person name="Luo Y.B."/>
            <person name="Zou S.Q."/>
            <person name="Chen S.P."/>
            <person name="Lan S."/>
            <person name="Tsai W.C."/>
            <person name="Van de Peer Y."/>
            <person name="Liu Z.J."/>
        </authorList>
    </citation>
    <scope>NUCLEOTIDE SEQUENCE [LARGE SCALE GENOMIC DNA]</scope>
    <source>
        <strain evidence="8">Lor288</strain>
    </source>
</reference>
<sequence length="773" mass="87392">MEVGRDSSVSNNDFQERRKTKTKTKKKFGSLPLGVFLSFNDRGVHPKCPNASNSYHKCGRHCFDKIPPEGDSDRGKKFEKEGVNPNCPNASNPYHKCAEYCLENLQDQPAMKPKEEKKGGLATDRLVKFECKFASNPYHVCAEYCLESVPTRDLPEQTMRLKSSREVKMAPMKKERTTGSPPPCKHKSIPYHECTEICLQSAPNRNFAKREKPNGDSVKSDKRNAHLNRSASVPFHTVTEYCLEDTLEKEHPKRAIKPKEESDIVTTFRVQNVPDRKINEGENPEGVSITTDNTSEHHKPKHLSSPHQKMTEYFFEDTAGKELPEGEVKLEEEIEVVRSLPEREHHEGFLKSKEDKAVDLLERGLSSRQNVPKARATLKAKEEKKVFSSLPRMNSECKNASNPYHKCAEFCNEIVLERDQPGKTFTRSKQKERVDFPSEGAVNPDCQFASNPYHVCAEYCFENVPKREKRWQGMELKGLKELKNLLSNKKITSGQPQCNFASNPYHKCTEYCLNSNMPDGEIIAAIKTNERKKDNNYSTRRDVDPIHKHPSKKNEEAEGIKATFKEKTRDSSLGENKRDHLIMERKSSASSSSQDDGMKKRSAESKHVDASNPINDKFDSRGATKDLHSAKVVDMNLKEPADVQLTDSSDILHEWTKYCSQKCAVDVGMPVPEKIANVEGEVFLKEYASGNQKVQTNGRLLACSLPISLLFLLGFVLSAVHRIQMIHSFIVSPEKFKGGGEKMKAEGDGDRECRIVSDPYHICADCCSQGSDE</sequence>
<evidence type="ECO:0000256" key="1">
    <source>
        <dbReference type="ARBA" id="ARBA00004123"/>
    </source>
</evidence>
<feature type="region of interest" description="Disordered" evidence="7">
    <location>
        <begin position="1"/>
        <end position="25"/>
    </location>
</feature>
<proteinExistence type="inferred from homology"/>
<keyword evidence="9" id="KW-1185">Reference proteome</keyword>
<name>A0ABR2LMX8_9ASPA</name>
<feature type="compositionally biased region" description="Basic and acidic residues" evidence="7">
    <location>
        <begin position="533"/>
        <end position="587"/>
    </location>
</feature>